<evidence type="ECO:0000313" key="2">
    <source>
        <dbReference type="EMBL" id="KAH3696243.1"/>
    </source>
</evidence>
<feature type="compositionally biased region" description="Polar residues" evidence="1">
    <location>
        <begin position="80"/>
        <end position="91"/>
    </location>
</feature>
<reference evidence="2" key="1">
    <citation type="journal article" date="2019" name="bioRxiv">
        <title>The Genome of the Zebra Mussel, Dreissena polymorpha: A Resource for Invasive Species Research.</title>
        <authorList>
            <person name="McCartney M.A."/>
            <person name="Auch B."/>
            <person name="Kono T."/>
            <person name="Mallez S."/>
            <person name="Zhang Y."/>
            <person name="Obille A."/>
            <person name="Becker A."/>
            <person name="Abrahante J.E."/>
            <person name="Garbe J."/>
            <person name="Badalamenti J.P."/>
            <person name="Herman A."/>
            <person name="Mangelson H."/>
            <person name="Liachko I."/>
            <person name="Sullivan S."/>
            <person name="Sone E.D."/>
            <person name="Koren S."/>
            <person name="Silverstein K.A.T."/>
            <person name="Beckman K.B."/>
            <person name="Gohl D.M."/>
        </authorList>
    </citation>
    <scope>NUCLEOTIDE SEQUENCE</scope>
    <source>
        <strain evidence="2">Duluth1</strain>
        <tissue evidence="2">Whole animal</tissue>
    </source>
</reference>
<organism evidence="2 3">
    <name type="scientific">Dreissena polymorpha</name>
    <name type="common">Zebra mussel</name>
    <name type="synonym">Mytilus polymorpha</name>
    <dbReference type="NCBI Taxonomy" id="45954"/>
    <lineage>
        <taxon>Eukaryota</taxon>
        <taxon>Metazoa</taxon>
        <taxon>Spiralia</taxon>
        <taxon>Lophotrochozoa</taxon>
        <taxon>Mollusca</taxon>
        <taxon>Bivalvia</taxon>
        <taxon>Autobranchia</taxon>
        <taxon>Heteroconchia</taxon>
        <taxon>Euheterodonta</taxon>
        <taxon>Imparidentia</taxon>
        <taxon>Neoheterodontei</taxon>
        <taxon>Myida</taxon>
        <taxon>Dreissenoidea</taxon>
        <taxon>Dreissenidae</taxon>
        <taxon>Dreissena</taxon>
    </lineage>
</organism>
<sequence>MSGSPSLLDNWPFHKRIRSVKTNSHSPSQSERSLRSTSSSYTDTRSSPTHNRSRSPLPFTLSRDSQKSRVSIPQALDPVTRQTSVSVPFAL</sequence>
<accession>A0A9D3Y9E8</accession>
<comment type="caution">
    <text evidence="2">The sequence shown here is derived from an EMBL/GenBank/DDBJ whole genome shotgun (WGS) entry which is preliminary data.</text>
</comment>
<feature type="region of interest" description="Disordered" evidence="1">
    <location>
        <begin position="18"/>
        <end position="91"/>
    </location>
</feature>
<protein>
    <submittedName>
        <fullName evidence="2">Uncharacterized protein</fullName>
    </submittedName>
</protein>
<evidence type="ECO:0000256" key="1">
    <source>
        <dbReference type="SAM" id="MobiDB-lite"/>
    </source>
</evidence>
<gene>
    <name evidence="2" type="ORF">DPMN_083708</name>
</gene>
<name>A0A9D3Y9E8_DREPO</name>
<evidence type="ECO:0000313" key="3">
    <source>
        <dbReference type="Proteomes" id="UP000828390"/>
    </source>
</evidence>
<feature type="compositionally biased region" description="Low complexity" evidence="1">
    <location>
        <begin position="24"/>
        <end position="47"/>
    </location>
</feature>
<keyword evidence="3" id="KW-1185">Reference proteome</keyword>
<proteinExistence type="predicted"/>
<dbReference type="Proteomes" id="UP000828390">
    <property type="component" value="Unassembled WGS sequence"/>
</dbReference>
<reference evidence="2" key="2">
    <citation type="submission" date="2020-11" db="EMBL/GenBank/DDBJ databases">
        <authorList>
            <person name="McCartney M.A."/>
            <person name="Auch B."/>
            <person name="Kono T."/>
            <person name="Mallez S."/>
            <person name="Becker A."/>
            <person name="Gohl D.M."/>
            <person name="Silverstein K.A.T."/>
            <person name="Koren S."/>
            <person name="Bechman K.B."/>
            <person name="Herman A."/>
            <person name="Abrahante J.E."/>
            <person name="Garbe J."/>
        </authorList>
    </citation>
    <scope>NUCLEOTIDE SEQUENCE</scope>
    <source>
        <strain evidence="2">Duluth1</strain>
        <tissue evidence="2">Whole animal</tissue>
    </source>
</reference>
<dbReference type="EMBL" id="JAIWYP010000016">
    <property type="protein sequence ID" value="KAH3696243.1"/>
    <property type="molecule type" value="Genomic_DNA"/>
</dbReference>
<dbReference type="AlphaFoldDB" id="A0A9D3Y9E8"/>